<dbReference type="InterPro" id="IPR013785">
    <property type="entry name" value="Aldolase_TIM"/>
</dbReference>
<proteinExistence type="predicted"/>
<evidence type="ECO:0000256" key="2">
    <source>
        <dbReference type="ARBA" id="ARBA00022643"/>
    </source>
</evidence>
<keyword evidence="2" id="KW-0288">FMN</keyword>
<evidence type="ECO:0000313" key="5">
    <source>
        <dbReference type="Proteomes" id="UP001480595"/>
    </source>
</evidence>
<comment type="caution">
    <text evidence="4">The sequence shown here is derived from an EMBL/GenBank/DDBJ whole genome shotgun (WGS) entry which is preliminary data.</text>
</comment>
<dbReference type="GeneID" id="92098360"/>
<dbReference type="RefSeq" id="XP_066708426.1">
    <property type="nucleotide sequence ID" value="XM_066865297.1"/>
</dbReference>
<sequence length="424" mass="44429">MSAIRRFATMASSTARTRMQRWFPTTSSPLIVSAPMDFVTNPTMASEVSKAGGLGFIQGGRDFAPGCAALEKLERELGLARRLLSGLRSNSSSNATTTISQEGQSNDTLPLGVGFVAYAPSVSHFAKTAVPILASYRPAAPGAIGDMIRAVRSSSSSSSPAEWNAQVKVAVQVGSVAAAREAVEYGADIVVAQGVDAGGHQWARGAGIVSLVPEIADMVASTSASTGREVAVWAAGGLAEGRGVAASLILGAEAAVLGTKFMVATEADTQEFKRNAILSTSDGGMNTVKSQLHDHVQGNMTWPDLYDGRAVVHPCYQDHEAGVPLEENAAKFKMAKDAGDNSRMVLSISSPITSPFPFPLLPQIGDTHLRSLLLRLLHTFELSNKYFVGSGTGVGLIKESLPAGEMVKQLQESATRALQAKSVL</sequence>
<gene>
    <name evidence="4" type="ORF">PG994_013888</name>
</gene>
<keyword evidence="5" id="KW-1185">Reference proteome</keyword>
<protein>
    <recommendedName>
        <fullName evidence="6">Nitronate monooxygenase domain-containing protein</fullName>
    </recommendedName>
</protein>
<keyword evidence="1" id="KW-0285">Flavoprotein</keyword>
<dbReference type="EMBL" id="JAQQWL010000015">
    <property type="protein sequence ID" value="KAK8040881.1"/>
    <property type="molecule type" value="Genomic_DNA"/>
</dbReference>
<evidence type="ECO:0000256" key="3">
    <source>
        <dbReference type="ARBA" id="ARBA00023002"/>
    </source>
</evidence>
<dbReference type="Pfam" id="PF03060">
    <property type="entry name" value="NMO"/>
    <property type="match status" value="1"/>
</dbReference>
<keyword evidence="3" id="KW-0560">Oxidoreductase</keyword>
<accession>A0ABR1T498</accession>
<dbReference type="Gene3D" id="3.20.20.70">
    <property type="entry name" value="Aldolase class I"/>
    <property type="match status" value="1"/>
</dbReference>
<dbReference type="SUPFAM" id="SSF51412">
    <property type="entry name" value="Inosine monophosphate dehydrogenase (IMPDH)"/>
    <property type="match status" value="1"/>
</dbReference>
<organism evidence="4 5">
    <name type="scientific">Apiospora phragmitis</name>
    <dbReference type="NCBI Taxonomy" id="2905665"/>
    <lineage>
        <taxon>Eukaryota</taxon>
        <taxon>Fungi</taxon>
        <taxon>Dikarya</taxon>
        <taxon>Ascomycota</taxon>
        <taxon>Pezizomycotina</taxon>
        <taxon>Sordariomycetes</taxon>
        <taxon>Xylariomycetidae</taxon>
        <taxon>Amphisphaeriales</taxon>
        <taxon>Apiosporaceae</taxon>
        <taxon>Apiospora</taxon>
    </lineage>
</organism>
<reference evidence="4 5" key="1">
    <citation type="submission" date="2023-01" db="EMBL/GenBank/DDBJ databases">
        <title>Analysis of 21 Apiospora genomes using comparative genomics revels a genus with tremendous synthesis potential of carbohydrate active enzymes and secondary metabolites.</title>
        <authorList>
            <person name="Sorensen T."/>
        </authorList>
    </citation>
    <scope>NUCLEOTIDE SEQUENCE [LARGE SCALE GENOMIC DNA]</scope>
    <source>
        <strain evidence="4 5">CBS 135458</strain>
    </source>
</reference>
<evidence type="ECO:0000313" key="4">
    <source>
        <dbReference type="EMBL" id="KAK8040881.1"/>
    </source>
</evidence>
<name>A0ABR1T498_9PEZI</name>
<dbReference type="Proteomes" id="UP001480595">
    <property type="component" value="Unassembled WGS sequence"/>
</dbReference>
<evidence type="ECO:0008006" key="6">
    <source>
        <dbReference type="Google" id="ProtNLM"/>
    </source>
</evidence>
<evidence type="ECO:0000256" key="1">
    <source>
        <dbReference type="ARBA" id="ARBA00022630"/>
    </source>
</evidence>
<dbReference type="PANTHER" id="PTHR32332:SF34">
    <property type="entry name" value="2-NITROPROPANE DIOXYGENASE FAMILY, PUTATIVE-RELATED"/>
    <property type="match status" value="1"/>
</dbReference>
<dbReference type="CDD" id="cd04730">
    <property type="entry name" value="NPD_like"/>
    <property type="match status" value="1"/>
</dbReference>
<dbReference type="InterPro" id="IPR004136">
    <property type="entry name" value="NMO"/>
</dbReference>
<dbReference type="PANTHER" id="PTHR32332">
    <property type="entry name" value="2-NITROPROPANE DIOXYGENASE"/>
    <property type="match status" value="1"/>
</dbReference>